<dbReference type="STRING" id="571298.SAMN04488026_1002161"/>
<name>A0A1G8K684_9RHOB</name>
<accession>A0A1G8K684</accession>
<protein>
    <submittedName>
        <fullName evidence="1">Type VI secretion system protein ImpJ</fullName>
    </submittedName>
</protein>
<evidence type="ECO:0000313" key="1">
    <source>
        <dbReference type="EMBL" id="SDI39026.1"/>
    </source>
</evidence>
<evidence type="ECO:0000313" key="2">
    <source>
        <dbReference type="Proteomes" id="UP000199382"/>
    </source>
</evidence>
<dbReference type="PANTHER" id="PTHR35566:SF1">
    <property type="entry name" value="TYPE VI SECRETION SYSTEM BASEPLATE COMPONENT TSSK1"/>
    <property type="match status" value="1"/>
</dbReference>
<reference evidence="1 2" key="1">
    <citation type="submission" date="2016-10" db="EMBL/GenBank/DDBJ databases">
        <authorList>
            <person name="de Groot N.N."/>
        </authorList>
    </citation>
    <scope>NUCLEOTIDE SEQUENCE [LARGE SCALE GENOMIC DNA]</scope>
    <source>
        <strain evidence="1 2">DSM 25294</strain>
    </source>
</reference>
<dbReference type="RefSeq" id="WP_093148444.1">
    <property type="nucleotide sequence ID" value="NZ_FNEK01000002.1"/>
</dbReference>
<dbReference type="EMBL" id="FNEK01000002">
    <property type="protein sequence ID" value="SDI39026.1"/>
    <property type="molecule type" value="Genomic_DNA"/>
</dbReference>
<proteinExistence type="predicted"/>
<dbReference type="OrthoDB" id="9775333at2"/>
<dbReference type="NCBIfam" id="TIGR03353">
    <property type="entry name" value="VI_chp_4"/>
    <property type="match status" value="1"/>
</dbReference>
<dbReference type="Proteomes" id="UP000199382">
    <property type="component" value="Unassembled WGS sequence"/>
</dbReference>
<dbReference type="Pfam" id="PF05936">
    <property type="entry name" value="T6SS_VasE"/>
    <property type="match status" value="1"/>
</dbReference>
<dbReference type="PANTHER" id="PTHR35566">
    <property type="entry name" value="BLR3599 PROTEIN"/>
    <property type="match status" value="1"/>
</dbReference>
<keyword evidence="2" id="KW-1185">Reference proteome</keyword>
<dbReference type="AlphaFoldDB" id="A0A1G8K684"/>
<sequence length="445" mass="49172">MSWESKVLWSEGLFLQPQHFQQADRYMESQLGGLAGRIRPYGWGVSELKINEEMLKTGQFAISSCSGVTHDGSVFRVPEIEDQPPSLEVPSTIKDCIVHLTIPIRRQGALEVDMTGAELSAARLRPAELEVTDTIGTGRKPATMAVGKLRLQFALDVDDLSDRLAIPIARIIEVKSDNEIVLDTGFVPSCMDVRAARPLHSFLNELEGLLNHRATALAGRLTQGGTKGAAEIQDFLLLLTLNRVLPQVRHMLAIENLHPESFYRFCVAVTGELATFIDPKMRPPDFPPYQHHDLTKSFSPVIRQLRQYLSAVLEQNAISIPLEPRKYGISVGLIADRKLITTAGFVLAVTSDAPAENVRRHFAGQSKIGPVEEIRQLVNSALPGITLRPLPVAPRQIPYTAGSVYFELDPKSQYWGKMTTSGGIAVHVSGTYPGLKMELWAIRQN</sequence>
<gene>
    <name evidence="1" type="ORF">SAMN04488026_1002161</name>
</gene>
<organism evidence="1 2">
    <name type="scientific">Aliiruegeria lutimaris</name>
    <dbReference type="NCBI Taxonomy" id="571298"/>
    <lineage>
        <taxon>Bacteria</taxon>
        <taxon>Pseudomonadati</taxon>
        <taxon>Pseudomonadota</taxon>
        <taxon>Alphaproteobacteria</taxon>
        <taxon>Rhodobacterales</taxon>
        <taxon>Roseobacteraceae</taxon>
        <taxon>Aliiruegeria</taxon>
    </lineage>
</organism>
<dbReference type="InterPro" id="IPR010263">
    <property type="entry name" value="T6SS_TssK"/>
</dbReference>